<feature type="chain" id="PRO_5011005187" description="exo-alpha-sialidase" evidence="5">
    <location>
        <begin position="22"/>
        <end position="432"/>
    </location>
</feature>
<evidence type="ECO:0000256" key="4">
    <source>
        <dbReference type="SAM" id="MobiDB-lite"/>
    </source>
</evidence>
<dbReference type="Proteomes" id="UP000195386">
    <property type="component" value="Unassembled WGS sequence"/>
</dbReference>
<organism evidence="7 8">
    <name type="scientific">Bacteroides clarus</name>
    <dbReference type="NCBI Taxonomy" id="626929"/>
    <lineage>
        <taxon>Bacteria</taxon>
        <taxon>Pseudomonadati</taxon>
        <taxon>Bacteroidota</taxon>
        <taxon>Bacteroidia</taxon>
        <taxon>Bacteroidales</taxon>
        <taxon>Bacteroidaceae</taxon>
        <taxon>Bacteroides</taxon>
    </lineage>
</organism>
<dbReference type="PANTHER" id="PTHR10628">
    <property type="entry name" value="SIALIDASE"/>
    <property type="match status" value="1"/>
</dbReference>
<evidence type="ECO:0000256" key="1">
    <source>
        <dbReference type="ARBA" id="ARBA00000427"/>
    </source>
</evidence>
<feature type="region of interest" description="Disordered" evidence="4">
    <location>
        <begin position="28"/>
        <end position="62"/>
    </location>
</feature>
<evidence type="ECO:0000313" key="7">
    <source>
        <dbReference type="EMBL" id="OUO01869.1"/>
    </source>
</evidence>
<dbReference type="PANTHER" id="PTHR10628:SF30">
    <property type="entry name" value="EXO-ALPHA-SIALIDASE"/>
    <property type="match status" value="1"/>
</dbReference>
<proteinExistence type="inferred from homology"/>
<dbReference type="EMBL" id="NFII01000004">
    <property type="protein sequence ID" value="OUO01869.1"/>
    <property type="molecule type" value="Genomic_DNA"/>
</dbReference>
<dbReference type="CDD" id="cd15482">
    <property type="entry name" value="Sialidase_non-viral"/>
    <property type="match status" value="1"/>
</dbReference>
<gene>
    <name evidence="7" type="ORF">B5F97_06530</name>
</gene>
<evidence type="ECO:0000313" key="8">
    <source>
        <dbReference type="Proteomes" id="UP000195386"/>
    </source>
</evidence>
<dbReference type="GO" id="GO:0005737">
    <property type="term" value="C:cytoplasm"/>
    <property type="evidence" value="ECO:0007669"/>
    <property type="project" value="TreeGrafter"/>
</dbReference>
<dbReference type="GO" id="GO:0016020">
    <property type="term" value="C:membrane"/>
    <property type="evidence" value="ECO:0007669"/>
    <property type="project" value="TreeGrafter"/>
</dbReference>
<feature type="domain" description="Sialidase" evidence="6">
    <location>
        <begin position="110"/>
        <end position="362"/>
    </location>
</feature>
<dbReference type="RefSeq" id="WP_009120659.1">
    <property type="nucleotide sequence ID" value="NZ_CALIXP010000072.1"/>
</dbReference>
<evidence type="ECO:0000256" key="3">
    <source>
        <dbReference type="ARBA" id="ARBA00012733"/>
    </source>
</evidence>
<dbReference type="GO" id="GO:0006689">
    <property type="term" value="P:ganglioside catabolic process"/>
    <property type="evidence" value="ECO:0007669"/>
    <property type="project" value="TreeGrafter"/>
</dbReference>
<comment type="catalytic activity">
    <reaction evidence="1">
        <text>Hydrolysis of alpha-(2-&gt;3)-, alpha-(2-&gt;6)-, alpha-(2-&gt;8)- glycosidic linkages of terminal sialic acid residues in oligosaccharides, glycoproteins, glycolipids, colominic acid and synthetic substrates.</text>
        <dbReference type="EC" id="3.2.1.18"/>
    </reaction>
</comment>
<dbReference type="InterPro" id="IPR011040">
    <property type="entry name" value="Sialidase"/>
</dbReference>
<protein>
    <recommendedName>
        <fullName evidence="3">exo-alpha-sialidase</fullName>
        <ecNumber evidence="3">3.2.1.18</ecNumber>
    </recommendedName>
</protein>
<dbReference type="PROSITE" id="PS51257">
    <property type="entry name" value="PROKAR_LIPOPROTEIN"/>
    <property type="match status" value="1"/>
</dbReference>
<dbReference type="SUPFAM" id="SSF50939">
    <property type="entry name" value="Sialidases"/>
    <property type="match status" value="1"/>
</dbReference>
<keyword evidence="5" id="KW-0732">Signal</keyword>
<dbReference type="InterPro" id="IPR036278">
    <property type="entry name" value="Sialidase_sf"/>
</dbReference>
<comment type="similarity">
    <text evidence="2">Belongs to the glycosyl hydrolase 33 family.</text>
</comment>
<dbReference type="EC" id="3.2.1.18" evidence="3"/>
<dbReference type="GO" id="GO:0004308">
    <property type="term" value="F:exo-alpha-sialidase activity"/>
    <property type="evidence" value="ECO:0007669"/>
    <property type="project" value="UniProtKB-EC"/>
</dbReference>
<dbReference type="Pfam" id="PF13088">
    <property type="entry name" value="BNR_2"/>
    <property type="match status" value="1"/>
</dbReference>
<feature type="compositionally biased region" description="Acidic residues" evidence="4">
    <location>
        <begin position="35"/>
        <end position="52"/>
    </location>
</feature>
<reference evidence="8" key="1">
    <citation type="submission" date="2017-04" db="EMBL/GenBank/DDBJ databases">
        <title>Function of individual gut microbiota members based on whole genome sequencing of pure cultures obtained from chicken caecum.</title>
        <authorList>
            <person name="Medvecky M."/>
            <person name="Cejkova D."/>
            <person name="Polansky O."/>
            <person name="Karasova D."/>
            <person name="Kubasova T."/>
            <person name="Cizek A."/>
            <person name="Rychlik I."/>
        </authorList>
    </citation>
    <scope>NUCLEOTIDE SEQUENCE [LARGE SCALE GENOMIC DNA]</scope>
    <source>
        <strain evidence="8">An43</strain>
    </source>
</reference>
<dbReference type="AlphaFoldDB" id="A0A1Y3YZI1"/>
<sequence length="432" mass="47552">MKNFFYTMSIVMSLLVFTACSDDSVNDFSPVPYPDEMEQEEPTPDPTPDPDDPTPAPDADPVWKVTSTTTVFNSKVSTDVSYRVPAVAVTKAGTILVFCETRYGTWMDKSGRTDIFMKRSTDKGATWTEKNITEQAVSSKLSYMDPTVVVDQTTGKIFLFTSLWDAVGKPSAQQGYNNRAIMYTSEDDGVTWTRKDLTDEVQIGIYSGFTRMIGSFGPGSGVQMTNEMYKDRLIVPMRSFKVDADKGTVSNGGNTAMYSDDHGVTWQTGQPNKSGEWTVTEAPDGALIGNIRYNGYRQNYYSTDGGAKWPGFSDYPASQLPTPEKGCAGSVIVKDNWLYYCGAKGITATSSHDDRGILYLAKAKFFDGHSHTFNAADHMVLYDKAAGYTCMALMPDGDLVIVAELGDLPGFTKTSTRPEGWIRLDLFILSSK</sequence>
<dbReference type="Gene3D" id="2.120.10.10">
    <property type="match status" value="1"/>
</dbReference>
<evidence type="ECO:0000256" key="2">
    <source>
        <dbReference type="ARBA" id="ARBA00009348"/>
    </source>
</evidence>
<evidence type="ECO:0000256" key="5">
    <source>
        <dbReference type="SAM" id="SignalP"/>
    </source>
</evidence>
<comment type="caution">
    <text evidence="7">The sequence shown here is derived from an EMBL/GenBank/DDBJ whole genome shotgun (WGS) entry which is preliminary data.</text>
</comment>
<accession>A0A1Y3YZI1</accession>
<name>A0A1Y3YZI1_9BACE</name>
<evidence type="ECO:0000259" key="6">
    <source>
        <dbReference type="Pfam" id="PF13088"/>
    </source>
</evidence>
<feature type="signal peptide" evidence="5">
    <location>
        <begin position="1"/>
        <end position="21"/>
    </location>
</feature>
<dbReference type="GO" id="GO:0009313">
    <property type="term" value="P:oligosaccharide catabolic process"/>
    <property type="evidence" value="ECO:0007669"/>
    <property type="project" value="TreeGrafter"/>
</dbReference>
<dbReference type="InterPro" id="IPR026856">
    <property type="entry name" value="Sialidase_fam"/>
</dbReference>